<keyword evidence="2" id="KW-1185">Reference proteome</keyword>
<name>A0A4R6YAC0_9BURK</name>
<dbReference type="EMBL" id="SNZE01000003">
    <property type="protein sequence ID" value="TDR32509.1"/>
    <property type="molecule type" value="Genomic_DNA"/>
</dbReference>
<evidence type="ECO:0000313" key="2">
    <source>
        <dbReference type="Proteomes" id="UP000294480"/>
    </source>
</evidence>
<proteinExistence type="predicted"/>
<sequence length="148" mass="16955">MSDKLKIWLFFGVAFIAWAIYDDHKVAQRKQEKEAKEAACLVSRDCQNVDTKIQSLSDKTPLVQSPKTGDFFFKGEICTKNCAELQAGYYWADRLGVSKDTACDGRNPSFTKGCLLYVSERESEMSNDTYEEDTREIPDYCEMDARCR</sequence>
<organism evidence="1 2">
    <name type="scientific">Hydromonas duriensis</name>
    <dbReference type="NCBI Taxonomy" id="1527608"/>
    <lineage>
        <taxon>Bacteria</taxon>
        <taxon>Pseudomonadati</taxon>
        <taxon>Pseudomonadota</taxon>
        <taxon>Betaproteobacteria</taxon>
        <taxon>Burkholderiales</taxon>
        <taxon>Burkholderiaceae</taxon>
        <taxon>Hydromonas</taxon>
    </lineage>
</organism>
<reference evidence="1 2" key="1">
    <citation type="submission" date="2019-03" db="EMBL/GenBank/DDBJ databases">
        <title>Genomic Encyclopedia of Type Strains, Phase IV (KMG-IV): sequencing the most valuable type-strain genomes for metagenomic binning, comparative biology and taxonomic classification.</title>
        <authorList>
            <person name="Goeker M."/>
        </authorList>
    </citation>
    <scope>NUCLEOTIDE SEQUENCE [LARGE SCALE GENOMIC DNA]</scope>
    <source>
        <strain evidence="1 2">DSM 102852</strain>
    </source>
</reference>
<protein>
    <submittedName>
        <fullName evidence="1">Uncharacterized protein</fullName>
    </submittedName>
</protein>
<dbReference type="Proteomes" id="UP000294480">
    <property type="component" value="Unassembled WGS sequence"/>
</dbReference>
<gene>
    <name evidence="1" type="ORF">DFR44_10322</name>
</gene>
<dbReference type="RefSeq" id="WP_133619060.1">
    <property type="nucleotide sequence ID" value="NZ_SNZE01000003.1"/>
</dbReference>
<dbReference type="OrthoDB" id="8968750at2"/>
<dbReference type="AlphaFoldDB" id="A0A4R6YAC0"/>
<evidence type="ECO:0000313" key="1">
    <source>
        <dbReference type="EMBL" id="TDR32509.1"/>
    </source>
</evidence>
<accession>A0A4R6YAC0</accession>
<comment type="caution">
    <text evidence="1">The sequence shown here is derived from an EMBL/GenBank/DDBJ whole genome shotgun (WGS) entry which is preliminary data.</text>
</comment>